<dbReference type="InterPro" id="IPR006599">
    <property type="entry name" value="CARP_motif"/>
</dbReference>
<dbReference type="Pfam" id="PF07986">
    <property type="entry name" value="TBCC"/>
    <property type="match status" value="1"/>
</dbReference>
<name>A0AAD9QHP2_ACRCE</name>
<comment type="subunit">
    <text evidence="9">Supercomplex made of cofactors A to E. Cofactors A and D function by capturing and stabilizing tubulin in a quasi-native conformation. Cofactor E binds to the cofactor D-tubulin complex; interaction with cofactor C then causes the release of tubulin polypeptides that are committed to the native state.</text>
</comment>
<dbReference type="InterPro" id="IPR027684">
    <property type="entry name" value="TBCC"/>
</dbReference>
<evidence type="ECO:0000313" key="12">
    <source>
        <dbReference type="EMBL" id="KAK2561465.1"/>
    </source>
</evidence>
<dbReference type="GO" id="GO:0005730">
    <property type="term" value="C:nucleolus"/>
    <property type="evidence" value="ECO:0007669"/>
    <property type="project" value="UniProtKB-SubCell"/>
</dbReference>
<evidence type="ECO:0000256" key="6">
    <source>
        <dbReference type="ARBA" id="ARBA00022990"/>
    </source>
</evidence>
<feature type="compositionally biased region" description="Basic and acidic residues" evidence="10">
    <location>
        <begin position="134"/>
        <end position="154"/>
    </location>
</feature>
<keyword evidence="5" id="KW-0963">Cytoplasm</keyword>
<feature type="region of interest" description="Disordered" evidence="10">
    <location>
        <begin position="125"/>
        <end position="154"/>
    </location>
</feature>
<evidence type="ECO:0000256" key="5">
    <source>
        <dbReference type="ARBA" id="ARBA00022490"/>
    </source>
</evidence>
<comment type="caution">
    <text evidence="12">The sequence shown here is derived from an EMBL/GenBank/DDBJ whole genome shotgun (WGS) entry which is preliminary data.</text>
</comment>
<dbReference type="EMBL" id="JARQWQ010000032">
    <property type="protein sequence ID" value="KAK2561465.1"/>
    <property type="molecule type" value="Genomic_DNA"/>
</dbReference>
<feature type="region of interest" description="Disordered" evidence="10">
    <location>
        <begin position="1"/>
        <end position="37"/>
    </location>
</feature>
<feature type="domain" description="C-CAP/cofactor C-like" evidence="11">
    <location>
        <begin position="139"/>
        <end position="303"/>
    </location>
</feature>
<evidence type="ECO:0000256" key="9">
    <source>
        <dbReference type="ARBA" id="ARBA00026055"/>
    </source>
</evidence>
<dbReference type="PROSITE" id="PS51329">
    <property type="entry name" value="C_CAP_COFACTOR_C"/>
    <property type="match status" value="1"/>
</dbReference>
<feature type="compositionally biased region" description="Basic and acidic residues" evidence="10">
    <location>
        <begin position="349"/>
        <end position="359"/>
    </location>
</feature>
<evidence type="ECO:0000256" key="1">
    <source>
        <dbReference type="ARBA" id="ARBA00004496"/>
    </source>
</evidence>
<feature type="compositionally biased region" description="Basic residues" evidence="10">
    <location>
        <begin position="431"/>
        <end position="442"/>
    </location>
</feature>
<dbReference type="InterPro" id="IPR028160">
    <property type="entry name" value="Slx9-like"/>
</dbReference>
<sequence>MAENVRERLQRRNEERLAINEKRRADKESNEQPTETNDYLTFTFAKEKGEIDQLLNESSSLIEAGNKMQAMEFFDTLAGRCQKLRKFLADSAMFLPSREVQVSQESLKSLQDLINAKREEHLPKKKFAFKSRKKETGKPEVQSREENKKDNLSNTEKEFLEASLGFKGITGETLTLTPAEVKSKDINLRGLNSCNVVIYGAPSALHINALSDCTVLCGPVGGAVFIEDCSGCNFVFPCHQLRVHSTTNSKFYLHVTSRAIVEDCSNVGFAPFNWDYDTLESHYRTAGLDQSENNWSLVNDFNWLKTDEPSPNWFIIEESQRTDKWSSLPAIFPTAALFDTGPSVTTETPVKETEKPKQSKKDKRKERHDNFLKKLHAGRKLDEEQKKAKKRAQTPVVGDLEPLLSALSTIKIPEINKDQKKANNSAETGKRPKGNKMSRKARQALQAREVAHFQKVLQHPAYHANPLAAISEHIKTAIQRENENQT</sequence>
<dbReference type="GO" id="GO:0007023">
    <property type="term" value="P:post-chaperonin tubulin folding pathway"/>
    <property type="evidence" value="ECO:0007669"/>
    <property type="project" value="InterPro"/>
</dbReference>
<dbReference type="GO" id="GO:0005737">
    <property type="term" value="C:cytoplasm"/>
    <property type="evidence" value="ECO:0007669"/>
    <property type="project" value="UniProtKB-SubCell"/>
</dbReference>
<dbReference type="Pfam" id="PF15341">
    <property type="entry name" value="SLX9"/>
    <property type="match status" value="1"/>
</dbReference>
<keyword evidence="6" id="KW-0007">Acetylation</keyword>
<reference evidence="12" key="2">
    <citation type="journal article" date="2023" name="Science">
        <title>Genomic signatures of disease resistance in endangered staghorn corals.</title>
        <authorList>
            <person name="Vollmer S.V."/>
            <person name="Selwyn J.D."/>
            <person name="Despard B.A."/>
            <person name="Roesel C.L."/>
        </authorList>
    </citation>
    <scope>NUCLEOTIDE SEQUENCE</scope>
    <source>
        <strain evidence="12">K2</strain>
    </source>
</reference>
<feature type="region of interest" description="Disordered" evidence="10">
    <location>
        <begin position="415"/>
        <end position="446"/>
    </location>
</feature>
<dbReference type="Gene3D" id="2.160.20.70">
    <property type="match status" value="1"/>
</dbReference>
<evidence type="ECO:0000256" key="7">
    <source>
        <dbReference type="ARBA" id="ARBA00023186"/>
    </source>
</evidence>
<dbReference type="Gene3D" id="1.20.58.1250">
    <property type="entry name" value="Tubulin Binding Cofactor C, N-terminal domain"/>
    <property type="match status" value="1"/>
</dbReference>
<dbReference type="PANTHER" id="PTHR15139:SF0">
    <property type="entry name" value="TUBULIN-SPECIFIC CHAPERONE C"/>
    <property type="match status" value="1"/>
</dbReference>
<keyword evidence="7" id="KW-0143">Chaperone</keyword>
<feature type="region of interest" description="Disordered" evidence="10">
    <location>
        <begin position="340"/>
        <end position="395"/>
    </location>
</feature>
<evidence type="ECO:0000256" key="10">
    <source>
        <dbReference type="SAM" id="MobiDB-lite"/>
    </source>
</evidence>
<evidence type="ECO:0000256" key="4">
    <source>
        <dbReference type="ARBA" id="ARBA00011022"/>
    </source>
</evidence>
<dbReference type="InterPro" id="IPR031925">
    <property type="entry name" value="TBCC_N"/>
</dbReference>
<dbReference type="InterPro" id="IPR017901">
    <property type="entry name" value="C-CAP_CF_C-like"/>
</dbReference>
<comment type="subcellular location">
    <subcellularLocation>
        <location evidence="1">Cytoplasm</location>
    </subcellularLocation>
    <subcellularLocation>
        <location evidence="2">Nucleus</location>
        <location evidence="2">Nucleolus</location>
    </subcellularLocation>
</comment>
<evidence type="ECO:0000259" key="11">
    <source>
        <dbReference type="PROSITE" id="PS51329"/>
    </source>
</evidence>
<dbReference type="InterPro" id="IPR016098">
    <property type="entry name" value="CAP/MinC_C"/>
</dbReference>
<dbReference type="SMART" id="SM00673">
    <property type="entry name" value="CARP"/>
    <property type="match status" value="2"/>
</dbReference>
<dbReference type="GO" id="GO:0030688">
    <property type="term" value="C:preribosome, small subunit precursor"/>
    <property type="evidence" value="ECO:0007669"/>
    <property type="project" value="InterPro"/>
</dbReference>
<keyword evidence="13" id="KW-1185">Reference proteome</keyword>
<dbReference type="InterPro" id="IPR038397">
    <property type="entry name" value="TBCC_N_sf"/>
</dbReference>
<reference evidence="12" key="1">
    <citation type="journal article" date="2023" name="G3 (Bethesda)">
        <title>Whole genome assembly and annotation of the endangered Caribbean coral Acropora cervicornis.</title>
        <authorList>
            <person name="Selwyn J.D."/>
            <person name="Vollmer S.V."/>
        </authorList>
    </citation>
    <scope>NUCLEOTIDE SEQUENCE</scope>
    <source>
        <strain evidence="12">K2</strain>
    </source>
</reference>
<protein>
    <submittedName>
        <fullName evidence="12">Tubulin-specific chaperone C</fullName>
    </submittedName>
</protein>
<evidence type="ECO:0000256" key="2">
    <source>
        <dbReference type="ARBA" id="ARBA00004604"/>
    </source>
</evidence>
<keyword evidence="8" id="KW-0539">Nucleus</keyword>
<dbReference type="AlphaFoldDB" id="A0AAD9QHP2"/>
<proteinExistence type="inferred from homology"/>
<organism evidence="12 13">
    <name type="scientific">Acropora cervicornis</name>
    <name type="common">Staghorn coral</name>
    <dbReference type="NCBI Taxonomy" id="6130"/>
    <lineage>
        <taxon>Eukaryota</taxon>
        <taxon>Metazoa</taxon>
        <taxon>Cnidaria</taxon>
        <taxon>Anthozoa</taxon>
        <taxon>Hexacorallia</taxon>
        <taxon>Scleractinia</taxon>
        <taxon>Astrocoeniina</taxon>
        <taxon>Acroporidae</taxon>
        <taxon>Acropora</taxon>
    </lineage>
</organism>
<evidence type="ECO:0000313" key="13">
    <source>
        <dbReference type="Proteomes" id="UP001249851"/>
    </source>
</evidence>
<dbReference type="GO" id="GO:0015631">
    <property type="term" value="F:tubulin binding"/>
    <property type="evidence" value="ECO:0007669"/>
    <property type="project" value="InterPro"/>
</dbReference>
<accession>A0AAD9QHP2</accession>
<dbReference type="GO" id="GO:0030686">
    <property type="term" value="C:90S preribosome"/>
    <property type="evidence" value="ECO:0007669"/>
    <property type="project" value="InterPro"/>
</dbReference>
<dbReference type="PANTHER" id="PTHR15139">
    <property type="entry name" value="TUBULIN FOLDING COFACTOR C"/>
    <property type="match status" value="1"/>
</dbReference>
<feature type="compositionally biased region" description="Basic and acidic residues" evidence="10">
    <location>
        <begin position="1"/>
        <end position="30"/>
    </location>
</feature>
<dbReference type="GO" id="GO:0007021">
    <property type="term" value="P:tubulin complex assembly"/>
    <property type="evidence" value="ECO:0007669"/>
    <property type="project" value="TreeGrafter"/>
</dbReference>
<evidence type="ECO:0000256" key="3">
    <source>
        <dbReference type="ARBA" id="ARBA00008848"/>
    </source>
</evidence>
<dbReference type="Proteomes" id="UP001249851">
    <property type="component" value="Unassembled WGS sequence"/>
</dbReference>
<dbReference type="Pfam" id="PF16752">
    <property type="entry name" value="TBCC_N"/>
    <property type="match status" value="1"/>
</dbReference>
<comment type="similarity">
    <text evidence="4">Belongs to the SLX9 family.</text>
</comment>
<evidence type="ECO:0000256" key="8">
    <source>
        <dbReference type="ARBA" id="ARBA00023242"/>
    </source>
</evidence>
<comment type="similarity">
    <text evidence="3">Belongs to the TBCC family.</text>
</comment>
<dbReference type="InterPro" id="IPR012945">
    <property type="entry name" value="Tubulin-bd_cofactor_C_dom"/>
</dbReference>
<gene>
    <name evidence="12" type="ORF">P5673_015434</name>
</gene>
<dbReference type="GO" id="GO:0000462">
    <property type="term" value="P:maturation of SSU-rRNA from tricistronic rRNA transcript (SSU-rRNA, 5.8S rRNA, LSU-rRNA)"/>
    <property type="evidence" value="ECO:0007669"/>
    <property type="project" value="InterPro"/>
</dbReference>